<name>A0A9D1JSH7_9FIRM</name>
<dbReference type="EMBL" id="DVJJ01000032">
    <property type="protein sequence ID" value="HIS64072.1"/>
    <property type="molecule type" value="Genomic_DNA"/>
</dbReference>
<protein>
    <submittedName>
        <fullName evidence="1">Late competence development ComFB family protein</fullName>
    </submittedName>
</protein>
<dbReference type="Proteomes" id="UP000886741">
    <property type="component" value="Unassembled WGS sequence"/>
</dbReference>
<reference evidence="1" key="2">
    <citation type="journal article" date="2021" name="PeerJ">
        <title>Extensive microbial diversity within the chicken gut microbiome revealed by metagenomics and culture.</title>
        <authorList>
            <person name="Gilroy R."/>
            <person name="Ravi A."/>
            <person name="Getino M."/>
            <person name="Pursley I."/>
            <person name="Horton D.L."/>
            <person name="Alikhan N.F."/>
            <person name="Baker D."/>
            <person name="Gharbi K."/>
            <person name="Hall N."/>
            <person name="Watson M."/>
            <person name="Adriaenssens E.M."/>
            <person name="Foster-Nyarko E."/>
            <person name="Jarju S."/>
            <person name="Secka A."/>
            <person name="Antonio M."/>
            <person name="Oren A."/>
            <person name="Chaudhuri R.R."/>
            <person name="La Ragione R."/>
            <person name="Hildebrand F."/>
            <person name="Pallen M.J."/>
        </authorList>
    </citation>
    <scope>NUCLEOTIDE SEQUENCE</scope>
    <source>
        <strain evidence="1">ChiBcec16-1751</strain>
    </source>
</reference>
<sequence>MALEYRNLMEDIVVQNAITMMQARECCTCDACTSDVVAYALNHVPPRYVATRKGQMLAKISGYELQYKADVVAAICDAIQVVKESPRHEGR</sequence>
<evidence type="ECO:0000313" key="1">
    <source>
        <dbReference type="EMBL" id="HIS64072.1"/>
    </source>
</evidence>
<dbReference type="AlphaFoldDB" id="A0A9D1JSH7"/>
<comment type="caution">
    <text evidence="1">The sequence shown here is derived from an EMBL/GenBank/DDBJ whole genome shotgun (WGS) entry which is preliminary data.</text>
</comment>
<reference evidence="1" key="1">
    <citation type="submission" date="2020-10" db="EMBL/GenBank/DDBJ databases">
        <authorList>
            <person name="Gilroy R."/>
        </authorList>
    </citation>
    <scope>NUCLEOTIDE SEQUENCE</scope>
    <source>
        <strain evidence="1">ChiBcec16-1751</strain>
    </source>
</reference>
<dbReference type="InterPro" id="IPR019657">
    <property type="entry name" value="ComFB"/>
</dbReference>
<evidence type="ECO:0000313" key="2">
    <source>
        <dbReference type="Proteomes" id="UP000886741"/>
    </source>
</evidence>
<gene>
    <name evidence="1" type="ORF">IAA83_01710</name>
</gene>
<organism evidence="1 2">
    <name type="scientific">Candidatus Avoscillospira avistercoris</name>
    <dbReference type="NCBI Taxonomy" id="2840707"/>
    <lineage>
        <taxon>Bacteria</taxon>
        <taxon>Bacillati</taxon>
        <taxon>Bacillota</taxon>
        <taxon>Clostridia</taxon>
        <taxon>Eubacteriales</taxon>
        <taxon>Oscillospiraceae</taxon>
        <taxon>Oscillospiraceae incertae sedis</taxon>
        <taxon>Candidatus Avoscillospira</taxon>
    </lineage>
</organism>
<accession>A0A9D1JSH7</accession>
<proteinExistence type="predicted"/>
<dbReference type="Pfam" id="PF10719">
    <property type="entry name" value="ComFB"/>
    <property type="match status" value="1"/>
</dbReference>